<dbReference type="EMBL" id="JBHLZP010000004">
    <property type="protein sequence ID" value="MFB9830877.1"/>
    <property type="molecule type" value="Genomic_DNA"/>
</dbReference>
<proteinExistence type="predicted"/>
<comment type="caution">
    <text evidence="2">The sequence shown here is derived from an EMBL/GenBank/DDBJ whole genome shotgun (WGS) entry which is preliminary data.</text>
</comment>
<sequence length="165" mass="17340">MRRLAAAALAVLSLAGCGVRPTGVVYAGDAPVATAPVSPRSQVYFLLRGMPSPVGRATSPWDAQLVFDDLVRGPTPEERAKGLTTELGGIKQLAVRDIGGRALIIDTIPPVPKLAPAAYAQIYCTGLMLAGRPVMRLSFPYPVHREPMCSSNAPPPVPSPSTDAR</sequence>
<protein>
    <recommendedName>
        <fullName evidence="4">Lipoprotein</fullName>
    </recommendedName>
</protein>
<dbReference type="RefSeq" id="WP_378193842.1">
    <property type="nucleotide sequence ID" value="NZ_JBHLZP010000004.1"/>
</dbReference>
<keyword evidence="1" id="KW-0732">Signal</keyword>
<reference evidence="2 3" key="1">
    <citation type="submission" date="2024-09" db="EMBL/GenBank/DDBJ databases">
        <authorList>
            <person name="Sun Q."/>
            <person name="Mori K."/>
        </authorList>
    </citation>
    <scope>NUCLEOTIDE SEQUENCE [LARGE SCALE GENOMIC DNA]</scope>
    <source>
        <strain evidence="2 3">TBRC 0563</strain>
    </source>
</reference>
<dbReference type="PROSITE" id="PS51257">
    <property type="entry name" value="PROKAR_LIPOPROTEIN"/>
    <property type="match status" value="1"/>
</dbReference>
<feature type="signal peptide" evidence="1">
    <location>
        <begin position="1"/>
        <end position="27"/>
    </location>
</feature>
<evidence type="ECO:0000313" key="3">
    <source>
        <dbReference type="Proteomes" id="UP001589627"/>
    </source>
</evidence>
<evidence type="ECO:0008006" key="4">
    <source>
        <dbReference type="Google" id="ProtNLM"/>
    </source>
</evidence>
<evidence type="ECO:0000256" key="1">
    <source>
        <dbReference type="SAM" id="SignalP"/>
    </source>
</evidence>
<dbReference type="Proteomes" id="UP001589627">
    <property type="component" value="Unassembled WGS sequence"/>
</dbReference>
<feature type="chain" id="PRO_5047027147" description="Lipoprotein" evidence="1">
    <location>
        <begin position="28"/>
        <end position="165"/>
    </location>
</feature>
<gene>
    <name evidence="2" type="ORF">ACFFNX_01560</name>
</gene>
<keyword evidence="3" id="KW-1185">Reference proteome</keyword>
<organism evidence="2 3">
    <name type="scientific">Actinoallomurus acaciae</name>
    <dbReference type="NCBI Taxonomy" id="502577"/>
    <lineage>
        <taxon>Bacteria</taxon>
        <taxon>Bacillati</taxon>
        <taxon>Actinomycetota</taxon>
        <taxon>Actinomycetes</taxon>
        <taxon>Streptosporangiales</taxon>
        <taxon>Thermomonosporaceae</taxon>
        <taxon>Actinoallomurus</taxon>
    </lineage>
</organism>
<name>A0ABV5Y777_9ACTN</name>
<evidence type="ECO:0000313" key="2">
    <source>
        <dbReference type="EMBL" id="MFB9830877.1"/>
    </source>
</evidence>
<accession>A0ABV5Y777</accession>